<dbReference type="Proteomes" id="UP001328107">
    <property type="component" value="Unassembled WGS sequence"/>
</dbReference>
<reference evidence="2" key="1">
    <citation type="submission" date="2022-10" db="EMBL/GenBank/DDBJ databases">
        <title>Genome assembly of Pristionchus species.</title>
        <authorList>
            <person name="Yoshida K."/>
            <person name="Sommer R.J."/>
        </authorList>
    </citation>
    <scope>NUCLEOTIDE SEQUENCE [LARGE SCALE GENOMIC DNA]</scope>
    <source>
        <strain evidence="2">RS5460</strain>
    </source>
</reference>
<comment type="caution">
    <text evidence="1">The sequence shown here is derived from an EMBL/GenBank/DDBJ whole genome shotgun (WGS) entry which is preliminary data.</text>
</comment>
<organism evidence="1 2">
    <name type="scientific">Pristionchus mayeri</name>
    <dbReference type="NCBI Taxonomy" id="1317129"/>
    <lineage>
        <taxon>Eukaryota</taxon>
        <taxon>Metazoa</taxon>
        <taxon>Ecdysozoa</taxon>
        <taxon>Nematoda</taxon>
        <taxon>Chromadorea</taxon>
        <taxon>Rhabditida</taxon>
        <taxon>Rhabditina</taxon>
        <taxon>Diplogasteromorpha</taxon>
        <taxon>Diplogasteroidea</taxon>
        <taxon>Neodiplogasteridae</taxon>
        <taxon>Pristionchus</taxon>
    </lineage>
</organism>
<evidence type="ECO:0000313" key="2">
    <source>
        <dbReference type="Proteomes" id="UP001328107"/>
    </source>
</evidence>
<accession>A0AAN5D545</accession>
<evidence type="ECO:0000313" key="1">
    <source>
        <dbReference type="EMBL" id="GMR56546.1"/>
    </source>
</evidence>
<sequence>GYKFDEWEVYNKSIFAGPDAKNTALNLKLHVHFAPFSCCSAACCDKNQCGEHLFFKDEACRALKSVKTRYGHLVVLKERLSQPVKNISGVDSEG</sequence>
<name>A0AAN5D545_9BILA</name>
<dbReference type="AlphaFoldDB" id="A0AAN5D545"/>
<proteinExistence type="predicted"/>
<protein>
    <submittedName>
        <fullName evidence="1">Uncharacterized protein</fullName>
    </submittedName>
</protein>
<gene>
    <name evidence="1" type="ORF">PMAYCL1PPCAC_26741</name>
</gene>
<feature type="non-terminal residue" evidence="1">
    <location>
        <position position="1"/>
    </location>
</feature>
<dbReference type="EMBL" id="BTRK01000006">
    <property type="protein sequence ID" value="GMR56546.1"/>
    <property type="molecule type" value="Genomic_DNA"/>
</dbReference>
<feature type="non-terminal residue" evidence="1">
    <location>
        <position position="94"/>
    </location>
</feature>
<keyword evidence="2" id="KW-1185">Reference proteome</keyword>